<dbReference type="GeneID" id="37131990"/>
<dbReference type="Proteomes" id="UP000247647">
    <property type="component" value="Unassembled WGS sequence"/>
</dbReference>
<gene>
    <name evidence="3" type="ORF">BO87DRAFT_75123</name>
</gene>
<keyword evidence="1" id="KW-1133">Transmembrane helix</keyword>
<keyword evidence="4" id="KW-1185">Reference proteome</keyword>
<proteinExistence type="predicted"/>
<reference evidence="3" key="1">
    <citation type="submission" date="2016-12" db="EMBL/GenBank/DDBJ databases">
        <title>The genomes of Aspergillus section Nigri reveals drivers in fungal speciation.</title>
        <authorList>
            <consortium name="DOE Joint Genome Institute"/>
            <person name="Vesth T.C."/>
            <person name="Nybo J."/>
            <person name="Theobald S."/>
            <person name="Brandl J."/>
            <person name="Frisvad J.C."/>
            <person name="Nielsen K.F."/>
            <person name="Lyhne E.K."/>
            <person name="Kogle M.E."/>
            <person name="Kuo A."/>
            <person name="Riley R."/>
            <person name="Clum A."/>
            <person name="Nolan M."/>
            <person name="Lipzen A."/>
            <person name="Salamov A."/>
            <person name="Henrissat B."/>
            <person name="Wiebenga A."/>
            <person name="De Vries R.P."/>
            <person name="Grigoriev I.V."/>
            <person name="Mortensen U.H."/>
            <person name="Andersen M.R."/>
            <person name="Baker S.E."/>
        </authorList>
    </citation>
    <scope>NUCLEOTIDE SEQUENCE [LARGE SCALE GENOMIC DNA]</scope>
    <source>
        <strain evidence="3">CBS 115656</strain>
    </source>
</reference>
<feature type="signal peptide" evidence="2">
    <location>
        <begin position="1"/>
        <end position="19"/>
    </location>
</feature>
<evidence type="ECO:0000256" key="1">
    <source>
        <dbReference type="SAM" id="Phobius"/>
    </source>
</evidence>
<protein>
    <recommendedName>
        <fullName evidence="5">Secreted protein</fullName>
    </recommendedName>
</protein>
<feature type="chain" id="PRO_5016296289" description="Secreted protein" evidence="2">
    <location>
        <begin position="20"/>
        <end position="104"/>
    </location>
</feature>
<name>A0A318YVT8_ASPNB</name>
<organism evidence="3 4">
    <name type="scientific">Aspergillus neoniger (strain CBS 115656)</name>
    <dbReference type="NCBI Taxonomy" id="1448310"/>
    <lineage>
        <taxon>Eukaryota</taxon>
        <taxon>Fungi</taxon>
        <taxon>Dikarya</taxon>
        <taxon>Ascomycota</taxon>
        <taxon>Pezizomycotina</taxon>
        <taxon>Eurotiomycetes</taxon>
        <taxon>Eurotiomycetidae</taxon>
        <taxon>Eurotiales</taxon>
        <taxon>Aspergillaceae</taxon>
        <taxon>Aspergillus</taxon>
        <taxon>Aspergillus subgen. Circumdati</taxon>
    </lineage>
</organism>
<feature type="transmembrane region" description="Helical" evidence="1">
    <location>
        <begin position="67"/>
        <end position="92"/>
    </location>
</feature>
<evidence type="ECO:0000313" key="4">
    <source>
        <dbReference type="Proteomes" id="UP000247647"/>
    </source>
</evidence>
<keyword evidence="2" id="KW-0732">Signal</keyword>
<evidence type="ECO:0000313" key="3">
    <source>
        <dbReference type="EMBL" id="PYH38985.1"/>
    </source>
</evidence>
<keyword evidence="1" id="KW-0812">Transmembrane</keyword>
<evidence type="ECO:0008006" key="5">
    <source>
        <dbReference type="Google" id="ProtNLM"/>
    </source>
</evidence>
<sequence length="104" mass="11296">MCPAVLSSVSMCLISATKASLSFVLNITITPSDQSEKGTGAILWAKWDGRIGKWAGLAHGMEFFSSFLFLFASCFFFSPMLLISILPVCFLLPSTAYVSVTDWA</sequence>
<evidence type="ECO:0000256" key="2">
    <source>
        <dbReference type="SAM" id="SignalP"/>
    </source>
</evidence>
<accession>A0A318YVT8</accession>
<dbReference type="AlphaFoldDB" id="A0A318YVT8"/>
<keyword evidence="1" id="KW-0472">Membrane</keyword>
<dbReference type="EMBL" id="KZ821446">
    <property type="protein sequence ID" value="PYH38985.1"/>
    <property type="molecule type" value="Genomic_DNA"/>
</dbReference>
<dbReference type="RefSeq" id="XP_025484463.1">
    <property type="nucleotide sequence ID" value="XM_025629534.1"/>
</dbReference>